<protein>
    <recommendedName>
        <fullName evidence="5">F-box domain-containing protein</fullName>
    </recommendedName>
</protein>
<evidence type="ECO:0008006" key="5">
    <source>
        <dbReference type="Google" id="ProtNLM"/>
    </source>
</evidence>
<organism evidence="3 4">
    <name type="scientific">Urochloa decumbens</name>
    <dbReference type="NCBI Taxonomy" id="240449"/>
    <lineage>
        <taxon>Eukaryota</taxon>
        <taxon>Viridiplantae</taxon>
        <taxon>Streptophyta</taxon>
        <taxon>Embryophyta</taxon>
        <taxon>Tracheophyta</taxon>
        <taxon>Spermatophyta</taxon>
        <taxon>Magnoliopsida</taxon>
        <taxon>Liliopsida</taxon>
        <taxon>Poales</taxon>
        <taxon>Poaceae</taxon>
        <taxon>PACMAD clade</taxon>
        <taxon>Panicoideae</taxon>
        <taxon>Panicodae</taxon>
        <taxon>Paniceae</taxon>
        <taxon>Melinidinae</taxon>
        <taxon>Urochloa</taxon>
    </lineage>
</organism>
<feature type="domain" description="F-box protein AT5G49610-like beta-propeller" evidence="2">
    <location>
        <begin position="104"/>
        <end position="361"/>
    </location>
</feature>
<keyword evidence="4" id="KW-1185">Reference proteome</keyword>
<feature type="domain" description="F-box" evidence="1">
    <location>
        <begin position="23"/>
        <end position="61"/>
    </location>
</feature>
<dbReference type="Proteomes" id="UP001497457">
    <property type="component" value="Chromosome 8b"/>
</dbReference>
<evidence type="ECO:0000313" key="4">
    <source>
        <dbReference type="Proteomes" id="UP001497457"/>
    </source>
</evidence>
<evidence type="ECO:0000313" key="3">
    <source>
        <dbReference type="EMBL" id="CAL5091885.1"/>
    </source>
</evidence>
<accession>A0ABC9GEN2</accession>
<evidence type="ECO:0000259" key="2">
    <source>
        <dbReference type="Pfam" id="PF23635"/>
    </source>
</evidence>
<dbReference type="Pfam" id="PF23635">
    <property type="entry name" value="Beta-prop_AT5G49610-like"/>
    <property type="match status" value="1"/>
</dbReference>
<name>A0ABC9GEN2_9POAL</name>
<dbReference type="Gene3D" id="1.20.1280.50">
    <property type="match status" value="1"/>
</dbReference>
<dbReference type="InterPro" id="IPR001810">
    <property type="entry name" value="F-box_dom"/>
</dbReference>
<dbReference type="InterPro" id="IPR036047">
    <property type="entry name" value="F-box-like_dom_sf"/>
</dbReference>
<proteinExistence type="predicted"/>
<dbReference type="InterPro" id="IPR056594">
    <property type="entry name" value="AT5G49610-like_b-prop"/>
</dbReference>
<sequence>MDSPQPARRDPAMDPPAAAALMDELVEEVLIRVPPDDSATLVRATLVCKRWCRLIAGASFRRRFRELHPRPPMLGYLYRRRDGTDFVPTSSFRPPHAVREGWSVLDARHGRVLVVDLAELALIVWDPVTDDLRSLPTPWLPLSMGNMALLCAMANCDHRDCRGGPFLVVAAGGFGESHALADIYSSEQGTWSELITEMQHFNGRDRLGTLVRGTLVGNAIYFNYKRSTKILEYELGRQELSIIYLPSAFHSWHIVLMEADDGVLGFATVQDSKLCLWAREAGVDGHVGWAQRRVIELDKLLPVPDCNRSAPLDVYASASPPPFVVAVADGIHVIFLWAGDELFSIHLKSSRVEKIGEFISDVAVVPYMSFCTPGTTSLAVGLLYHLTDTTLLSCDCRFSDLLLCQLLI</sequence>
<dbReference type="EMBL" id="OZ075118">
    <property type="protein sequence ID" value="CAL5091885.1"/>
    <property type="molecule type" value="Genomic_DNA"/>
</dbReference>
<dbReference type="PANTHER" id="PTHR32133">
    <property type="entry name" value="OS07G0120400 PROTEIN"/>
    <property type="match status" value="1"/>
</dbReference>
<reference evidence="4" key="1">
    <citation type="submission" date="2024-06" db="EMBL/GenBank/DDBJ databases">
        <authorList>
            <person name="Ryan C."/>
        </authorList>
    </citation>
    <scope>NUCLEOTIDE SEQUENCE [LARGE SCALE GENOMIC DNA]</scope>
</reference>
<gene>
    <name evidence="3" type="ORF">URODEC1_LOCUS114612</name>
</gene>
<evidence type="ECO:0000259" key="1">
    <source>
        <dbReference type="Pfam" id="PF00646"/>
    </source>
</evidence>
<dbReference type="Pfam" id="PF00646">
    <property type="entry name" value="F-box"/>
    <property type="match status" value="1"/>
</dbReference>
<reference evidence="3 4" key="2">
    <citation type="submission" date="2024-10" db="EMBL/GenBank/DDBJ databases">
        <authorList>
            <person name="Ryan C."/>
        </authorList>
    </citation>
    <scope>NUCLEOTIDE SEQUENCE [LARGE SCALE GENOMIC DNA]</scope>
</reference>
<dbReference type="SUPFAM" id="SSF81383">
    <property type="entry name" value="F-box domain"/>
    <property type="match status" value="1"/>
</dbReference>
<dbReference type="AlphaFoldDB" id="A0ABC9GEN2"/>
<dbReference type="PANTHER" id="PTHR32133:SF379">
    <property type="entry name" value="F-BOX DOMAIN-CONTAINING PROTEIN"/>
    <property type="match status" value="1"/>
</dbReference>